<proteinExistence type="predicted"/>
<keyword evidence="3" id="KW-1185">Reference proteome</keyword>
<feature type="compositionally biased region" description="Gly residues" evidence="1">
    <location>
        <begin position="27"/>
        <end position="42"/>
    </location>
</feature>
<feature type="region of interest" description="Disordered" evidence="1">
    <location>
        <begin position="184"/>
        <end position="232"/>
    </location>
</feature>
<feature type="region of interest" description="Disordered" evidence="1">
    <location>
        <begin position="1"/>
        <end position="71"/>
    </location>
</feature>
<feature type="region of interest" description="Disordered" evidence="1">
    <location>
        <begin position="354"/>
        <end position="382"/>
    </location>
</feature>
<feature type="region of interest" description="Disordered" evidence="1">
    <location>
        <begin position="637"/>
        <end position="658"/>
    </location>
</feature>
<gene>
    <name evidence="2" type="ORF">CBR_g30293</name>
</gene>
<organism evidence="2 3">
    <name type="scientific">Chara braunii</name>
    <name type="common">Braun's stonewort</name>
    <dbReference type="NCBI Taxonomy" id="69332"/>
    <lineage>
        <taxon>Eukaryota</taxon>
        <taxon>Viridiplantae</taxon>
        <taxon>Streptophyta</taxon>
        <taxon>Charophyceae</taxon>
        <taxon>Charales</taxon>
        <taxon>Characeae</taxon>
        <taxon>Chara</taxon>
    </lineage>
</organism>
<evidence type="ECO:0000256" key="1">
    <source>
        <dbReference type="SAM" id="MobiDB-lite"/>
    </source>
</evidence>
<name>A0A388JX21_CHABU</name>
<dbReference type="EMBL" id="BFEA01000028">
    <property type="protein sequence ID" value="GBG62339.1"/>
    <property type="molecule type" value="Genomic_DNA"/>
</dbReference>
<feature type="compositionally biased region" description="Basic and acidic residues" evidence="1">
    <location>
        <begin position="44"/>
        <end position="54"/>
    </location>
</feature>
<protein>
    <submittedName>
        <fullName evidence="2">Uncharacterized protein</fullName>
    </submittedName>
</protein>
<sequence length="658" mass="70810">MLGNHTIFPPIIADTGSPEGVQLPRRGAGGGEFVGSEAGGDGGADDRSSARDSDQNAGSRAGGRKRKNVRRQTFEAITDVMDRHGQLMASTIDSSSKRQCNILTRQCDILEQEIAVQGAHYATSDETQKMMSHALMEIAAAVRGRSTISEALQDVVAQRQARPCLQGADAVLVHAARSVMHLMTTASDEGEKGSPRRRVIQRRRTDGDGWGRLSGTDDNDVFSTGAPDVQPPPLPSNVHAIAGGSFAQATTHDERIINVEVNEDARLDEGQGGAVPERSAMQPVTLPTTPRQQHAVVATGGATPRQAVPLPATPRQHCAGDNVGSGVAASTATAVEPPQPRHAGADVGVVAGAPRGATGEGRRGEDVASATKVARAEKKRAGEDDEPLVNRVRKGGLAKDLAERARLWVDDKSFWTSGEGRKLYNIINETCEHLVSVASGLPLLNVPRSVAMLTSNIAQIRIANAGHPAVCARTLDMGMDLPLWFVGVYIEDRAANDEMAAYQEAIVMRLTAAFSTAIETTQNVDWGRVAHKRLSRLVESFKELLAACMWIMRMAGDDLRSHYEAFYFTNMLAKPLLVASMHRLFNRRRHIMSAANSATERLGKAQVTLGHSPNFLPNWVPCGIKFQHDANLSGPDEARGLQWLGTRPAADDDDEDDE</sequence>
<reference evidence="2 3" key="1">
    <citation type="journal article" date="2018" name="Cell">
        <title>The Chara Genome: Secondary Complexity and Implications for Plant Terrestrialization.</title>
        <authorList>
            <person name="Nishiyama T."/>
            <person name="Sakayama H."/>
            <person name="Vries J.D."/>
            <person name="Buschmann H."/>
            <person name="Saint-Marcoux D."/>
            <person name="Ullrich K.K."/>
            <person name="Haas F.B."/>
            <person name="Vanderstraeten L."/>
            <person name="Becker D."/>
            <person name="Lang D."/>
            <person name="Vosolsobe S."/>
            <person name="Rombauts S."/>
            <person name="Wilhelmsson P.K.I."/>
            <person name="Janitza P."/>
            <person name="Kern R."/>
            <person name="Heyl A."/>
            <person name="Rumpler F."/>
            <person name="Villalobos L.I.A.C."/>
            <person name="Clay J.M."/>
            <person name="Skokan R."/>
            <person name="Toyoda A."/>
            <person name="Suzuki Y."/>
            <person name="Kagoshima H."/>
            <person name="Schijlen E."/>
            <person name="Tajeshwar N."/>
            <person name="Catarino B."/>
            <person name="Hetherington A.J."/>
            <person name="Saltykova A."/>
            <person name="Bonnot C."/>
            <person name="Breuninger H."/>
            <person name="Symeonidi A."/>
            <person name="Radhakrishnan G.V."/>
            <person name="Van Nieuwerburgh F."/>
            <person name="Deforce D."/>
            <person name="Chang C."/>
            <person name="Karol K.G."/>
            <person name="Hedrich R."/>
            <person name="Ulvskov P."/>
            <person name="Glockner G."/>
            <person name="Delwiche C.F."/>
            <person name="Petrasek J."/>
            <person name="Van de Peer Y."/>
            <person name="Friml J."/>
            <person name="Beilby M."/>
            <person name="Dolan L."/>
            <person name="Kohara Y."/>
            <person name="Sugano S."/>
            <person name="Fujiyama A."/>
            <person name="Delaux P.-M."/>
            <person name="Quint M."/>
            <person name="TheiBen G."/>
            <person name="Hagemann M."/>
            <person name="Harholt J."/>
            <person name="Dunand C."/>
            <person name="Zachgo S."/>
            <person name="Langdale J."/>
            <person name="Maumus F."/>
            <person name="Straeten D.V.D."/>
            <person name="Gould S.B."/>
            <person name="Rensing S.A."/>
        </authorList>
    </citation>
    <scope>NUCLEOTIDE SEQUENCE [LARGE SCALE GENOMIC DNA]</scope>
    <source>
        <strain evidence="2 3">S276</strain>
    </source>
</reference>
<dbReference type="AlphaFoldDB" id="A0A388JX21"/>
<evidence type="ECO:0000313" key="2">
    <source>
        <dbReference type="EMBL" id="GBG62339.1"/>
    </source>
</evidence>
<dbReference type="Proteomes" id="UP000265515">
    <property type="component" value="Unassembled WGS sequence"/>
</dbReference>
<dbReference type="Gramene" id="GBG62339">
    <property type="protein sequence ID" value="GBG62339"/>
    <property type="gene ID" value="CBR_g30293"/>
</dbReference>
<evidence type="ECO:0000313" key="3">
    <source>
        <dbReference type="Proteomes" id="UP000265515"/>
    </source>
</evidence>
<accession>A0A388JX21</accession>
<comment type="caution">
    <text evidence="2">The sequence shown here is derived from an EMBL/GenBank/DDBJ whole genome shotgun (WGS) entry which is preliminary data.</text>
</comment>